<reference evidence="1 2" key="1">
    <citation type="journal article" date="2013" name="Nat. Genet.">
        <title>The high-quality draft genome of peach (Prunus persica) identifies unique patterns of genetic diversity, domestication and genome evolution.</title>
        <authorList>
            <consortium name="International Peach Genome Initiative"/>
            <person name="Verde I."/>
            <person name="Abbott A.G."/>
            <person name="Scalabrin S."/>
            <person name="Jung S."/>
            <person name="Shu S."/>
            <person name="Marroni F."/>
            <person name="Zhebentyayeva T."/>
            <person name="Dettori M.T."/>
            <person name="Grimwood J."/>
            <person name="Cattonaro F."/>
            <person name="Zuccolo A."/>
            <person name="Rossini L."/>
            <person name="Jenkins J."/>
            <person name="Vendramin E."/>
            <person name="Meisel L.A."/>
            <person name="Decroocq V."/>
            <person name="Sosinski B."/>
            <person name="Prochnik S."/>
            <person name="Mitros T."/>
            <person name="Policriti A."/>
            <person name="Cipriani G."/>
            <person name="Dondini L."/>
            <person name="Ficklin S."/>
            <person name="Goodstein D.M."/>
            <person name="Xuan P."/>
            <person name="Del Fabbro C."/>
            <person name="Aramini V."/>
            <person name="Copetti D."/>
            <person name="Gonzalez S."/>
            <person name="Horner D.S."/>
            <person name="Falchi R."/>
            <person name="Lucas S."/>
            <person name="Mica E."/>
            <person name="Maldonado J."/>
            <person name="Lazzari B."/>
            <person name="Bielenberg D."/>
            <person name="Pirona R."/>
            <person name="Miculan M."/>
            <person name="Barakat A."/>
            <person name="Testolin R."/>
            <person name="Stella A."/>
            <person name="Tartarini S."/>
            <person name="Tonutti P."/>
            <person name="Arus P."/>
            <person name="Orellana A."/>
            <person name="Wells C."/>
            <person name="Main D."/>
            <person name="Vizzotto G."/>
            <person name="Silva H."/>
            <person name="Salamini F."/>
            <person name="Schmutz J."/>
            <person name="Morgante M."/>
            <person name="Rokhsar D.S."/>
        </authorList>
    </citation>
    <scope>NUCLEOTIDE SEQUENCE [LARGE SCALE GENOMIC DNA]</scope>
    <source>
        <strain evidence="2">cv. Nemared</strain>
    </source>
</reference>
<dbReference type="AlphaFoldDB" id="A0A251PT35"/>
<sequence length="148" mass="17395">MHWFVMWVDGTMHLWPSPWLYKGRFVLKSSRSSRYQLKCECDSLGSWVCIKSVYISIEVFFDLFRITPKRALKCFYCCFQIFTNVDKVHAAQVLNMLGLEDWFEGLLCFETLNPPHLEPIDCMMASDSLQTLITLNELNGHHRTYTRG</sequence>
<dbReference type="Gene3D" id="3.40.50.1000">
    <property type="entry name" value="HAD superfamily/HAD-like"/>
    <property type="match status" value="1"/>
</dbReference>
<evidence type="ECO:0000313" key="1">
    <source>
        <dbReference type="EMBL" id="ONI14652.1"/>
    </source>
</evidence>
<dbReference type="GO" id="GO:0016787">
    <property type="term" value="F:hydrolase activity"/>
    <property type="evidence" value="ECO:0000318"/>
    <property type="project" value="GO_Central"/>
</dbReference>
<dbReference type="PANTHER" id="PTHR12725">
    <property type="entry name" value="HALOACID DEHALOGENASE-LIKE HYDROLASE"/>
    <property type="match status" value="1"/>
</dbReference>
<dbReference type="PANTHER" id="PTHR12725:SF72">
    <property type="entry name" value="HALOACID DEHALOGENASE-LIKE HYDROLASE"/>
    <property type="match status" value="1"/>
</dbReference>
<dbReference type="Gramene" id="ONI14652">
    <property type="protein sequence ID" value="ONI14652"/>
    <property type="gene ID" value="PRUPE_3G000800"/>
</dbReference>
<dbReference type="InterPro" id="IPR023214">
    <property type="entry name" value="HAD_sf"/>
</dbReference>
<dbReference type="Proteomes" id="UP000006882">
    <property type="component" value="Chromosome G3"/>
</dbReference>
<proteinExistence type="predicted"/>
<keyword evidence="2" id="KW-1185">Reference proteome</keyword>
<protein>
    <submittedName>
        <fullName evidence="1">Uncharacterized protein</fullName>
    </submittedName>
</protein>
<evidence type="ECO:0000313" key="2">
    <source>
        <dbReference type="Proteomes" id="UP000006882"/>
    </source>
</evidence>
<organism evidence="1 2">
    <name type="scientific">Prunus persica</name>
    <name type="common">Peach</name>
    <name type="synonym">Amygdalus persica</name>
    <dbReference type="NCBI Taxonomy" id="3760"/>
    <lineage>
        <taxon>Eukaryota</taxon>
        <taxon>Viridiplantae</taxon>
        <taxon>Streptophyta</taxon>
        <taxon>Embryophyta</taxon>
        <taxon>Tracheophyta</taxon>
        <taxon>Spermatophyta</taxon>
        <taxon>Magnoliopsida</taxon>
        <taxon>eudicotyledons</taxon>
        <taxon>Gunneridae</taxon>
        <taxon>Pentapetalae</taxon>
        <taxon>rosids</taxon>
        <taxon>fabids</taxon>
        <taxon>Rosales</taxon>
        <taxon>Rosaceae</taxon>
        <taxon>Amygdaloideae</taxon>
        <taxon>Amygdaleae</taxon>
        <taxon>Prunus</taxon>
    </lineage>
</organism>
<dbReference type="STRING" id="3760.A0A251PT35"/>
<name>A0A251PT35_PRUPE</name>
<gene>
    <name evidence="1" type="ORF">PRUPE_3G000800</name>
</gene>
<dbReference type="EMBL" id="CM007653">
    <property type="protein sequence ID" value="ONI14652.1"/>
    <property type="molecule type" value="Genomic_DNA"/>
</dbReference>
<accession>A0A251PT35</accession>